<proteinExistence type="inferred from homology"/>
<dbReference type="InterPro" id="IPR022371">
    <property type="entry name" value="Exopolyphosphatase"/>
</dbReference>
<sequence>MGYELIAAVDLGSNSFRLQVGRVLDGQIYPLDAIKEPVRLASGLTPEKYLDKASQLRAVAALARFGERLRGFAPEAVRAVATNAMRVAKNSLDFLPDAERALGFPIEIIAGREEARLIYLGAVHSLPTAQHKRLVVDIGGGSTEFIIGKRLEPQLMESLFMGCVSYTLRFFPDGKIDKKRLRDAQVAAAKEIQTIAHEYRRQGWREAVGSSGTARAIADLLELNKLNPGGVTGLTKEGLLRLQSALIKSGSVQGSGLAGLRADRMPVLPGGIAIMSAVFEELGIERMTYSDGALRLGVLYDLVGRFHHEDMRDATVEQFMRRYQVDVRQAERVDRAARQILEQLMGKPVSTELENDFQFLGWAARLHEIGISVAHNGYHKHGAYILTFADMPGFSKMDQARLALLVFGHRGKLEKITALPGGDPNWKLLCALRLASLLHRSRDGVALPSFRIKAVAEGFVLDLQNDWLAEHPLTAMALSEEVGAWQKVGQVLRIKQRSAERDA</sequence>
<dbReference type="PANTHER" id="PTHR30005">
    <property type="entry name" value="EXOPOLYPHOSPHATASE"/>
    <property type="match status" value="1"/>
</dbReference>
<comment type="similarity">
    <text evidence="1">Belongs to the GppA/Ppx family.</text>
</comment>
<evidence type="ECO:0000313" key="9">
    <source>
        <dbReference type="Proteomes" id="UP000886689"/>
    </source>
</evidence>
<dbReference type="PIRSF" id="PIRSF001267">
    <property type="entry name" value="Pyrophosphatase_GppA_Ppx"/>
    <property type="match status" value="1"/>
</dbReference>
<dbReference type="InterPro" id="IPR048950">
    <property type="entry name" value="Ppx_GppA_C"/>
</dbReference>
<evidence type="ECO:0000259" key="6">
    <source>
        <dbReference type="Pfam" id="PF02541"/>
    </source>
</evidence>
<evidence type="ECO:0000313" key="8">
    <source>
        <dbReference type="EMBL" id="MBK8522784.1"/>
    </source>
</evidence>
<dbReference type="InterPro" id="IPR003695">
    <property type="entry name" value="Ppx_GppA_N"/>
</dbReference>
<dbReference type="GO" id="GO:0006793">
    <property type="term" value="P:phosphorus metabolic process"/>
    <property type="evidence" value="ECO:0007669"/>
    <property type="project" value="InterPro"/>
</dbReference>
<evidence type="ECO:0000256" key="5">
    <source>
        <dbReference type="ARBA" id="ARBA00047607"/>
    </source>
</evidence>
<dbReference type="Proteomes" id="UP000886689">
    <property type="component" value="Unassembled WGS sequence"/>
</dbReference>
<dbReference type="Gene3D" id="1.10.3210.10">
    <property type="entry name" value="Hypothetical protein af1432"/>
    <property type="match status" value="1"/>
</dbReference>
<feature type="domain" description="Ppx/GppA phosphatase C-terminal" evidence="7">
    <location>
        <begin position="312"/>
        <end position="481"/>
    </location>
</feature>
<dbReference type="AlphaFoldDB" id="A0A9D7JXX4"/>
<dbReference type="EMBL" id="JADJUC010000001">
    <property type="protein sequence ID" value="MBK8522784.1"/>
    <property type="molecule type" value="Genomic_DNA"/>
</dbReference>
<dbReference type="GO" id="GO:0004309">
    <property type="term" value="F:exopolyphosphatase activity"/>
    <property type="evidence" value="ECO:0007669"/>
    <property type="project" value="UniProtKB-EC"/>
</dbReference>
<dbReference type="InterPro" id="IPR050273">
    <property type="entry name" value="GppA/Ppx_hydrolase"/>
</dbReference>
<dbReference type="SUPFAM" id="SSF53067">
    <property type="entry name" value="Actin-like ATPase domain"/>
    <property type="match status" value="2"/>
</dbReference>
<comment type="catalytic activity">
    <reaction evidence="5">
        <text>[phosphate](n) + H2O = [phosphate](n-1) + phosphate + H(+)</text>
        <dbReference type="Rhea" id="RHEA:21528"/>
        <dbReference type="Rhea" id="RHEA-COMP:9859"/>
        <dbReference type="Rhea" id="RHEA-COMP:14279"/>
        <dbReference type="ChEBI" id="CHEBI:15377"/>
        <dbReference type="ChEBI" id="CHEBI:15378"/>
        <dbReference type="ChEBI" id="CHEBI:16838"/>
        <dbReference type="ChEBI" id="CHEBI:43474"/>
        <dbReference type="EC" id="3.6.1.11"/>
    </reaction>
</comment>
<dbReference type="CDD" id="cd24053">
    <property type="entry name" value="ASKHA_NBD_EcPPX-GppA-like"/>
    <property type="match status" value="1"/>
</dbReference>
<evidence type="ECO:0000259" key="7">
    <source>
        <dbReference type="Pfam" id="PF21447"/>
    </source>
</evidence>
<protein>
    <recommendedName>
        <fullName evidence="3">Exopolyphosphatase</fullName>
        <ecNumber evidence="2">3.6.1.11</ecNumber>
    </recommendedName>
</protein>
<dbReference type="Pfam" id="PF21447">
    <property type="entry name" value="Ppx-GppA_III"/>
    <property type="match status" value="1"/>
</dbReference>
<reference evidence="8" key="1">
    <citation type="submission" date="2020-10" db="EMBL/GenBank/DDBJ databases">
        <title>Connecting structure to function with the recovery of over 1000 high-quality activated sludge metagenome-assembled genomes encoding full-length rRNA genes using long-read sequencing.</title>
        <authorList>
            <person name="Singleton C.M."/>
            <person name="Petriglieri F."/>
            <person name="Kristensen J.M."/>
            <person name="Kirkegaard R.H."/>
            <person name="Michaelsen T.Y."/>
            <person name="Andersen M.H."/>
            <person name="Karst S.M."/>
            <person name="Dueholm M.S."/>
            <person name="Nielsen P.H."/>
            <person name="Albertsen M."/>
        </authorList>
    </citation>
    <scope>NUCLEOTIDE SEQUENCE</scope>
    <source>
        <strain evidence="8">Hirt_18-Q3-R61-65_BATAC.395</strain>
    </source>
</reference>
<evidence type="ECO:0000256" key="4">
    <source>
        <dbReference type="ARBA" id="ARBA00022801"/>
    </source>
</evidence>
<gene>
    <name evidence="8" type="primary">ppx</name>
    <name evidence="8" type="ORF">IPL58_00810</name>
</gene>
<dbReference type="Pfam" id="PF02541">
    <property type="entry name" value="Ppx-GppA"/>
    <property type="match status" value="1"/>
</dbReference>
<keyword evidence="4 8" id="KW-0378">Hydrolase</keyword>
<evidence type="ECO:0000256" key="3">
    <source>
        <dbReference type="ARBA" id="ARBA00020416"/>
    </source>
</evidence>
<organism evidence="8 9">
    <name type="scientific">Candidatus Proximibacter danicus</name>
    <dbReference type="NCBI Taxonomy" id="2954365"/>
    <lineage>
        <taxon>Bacteria</taxon>
        <taxon>Pseudomonadati</taxon>
        <taxon>Pseudomonadota</taxon>
        <taxon>Betaproteobacteria</taxon>
        <taxon>Candidatus Proximibacter</taxon>
    </lineage>
</organism>
<name>A0A9D7JXX4_9PROT</name>
<dbReference type="FunFam" id="3.30.420.40:FF:000023">
    <property type="entry name" value="Guanosine-5'-triphosphate,3'-diphosphate pyrophosphatase"/>
    <property type="match status" value="1"/>
</dbReference>
<dbReference type="Gene3D" id="3.30.420.40">
    <property type="match status" value="1"/>
</dbReference>
<dbReference type="Gene3D" id="3.30.420.150">
    <property type="entry name" value="Exopolyphosphatase. Domain 2"/>
    <property type="match status" value="1"/>
</dbReference>
<dbReference type="PANTHER" id="PTHR30005:SF0">
    <property type="entry name" value="RETROGRADE REGULATION PROTEIN 2"/>
    <property type="match status" value="1"/>
</dbReference>
<dbReference type="FunFam" id="3.30.420.150:FF:000001">
    <property type="entry name" value="Guanosine-5'-triphosphate,3'-diphosphate pyrophosphatase"/>
    <property type="match status" value="1"/>
</dbReference>
<feature type="domain" description="Ppx/GppA phosphatase N-terminal" evidence="6">
    <location>
        <begin position="22"/>
        <end position="305"/>
    </location>
</feature>
<dbReference type="NCBIfam" id="TIGR03706">
    <property type="entry name" value="exo_poly_only"/>
    <property type="match status" value="1"/>
</dbReference>
<dbReference type="SUPFAM" id="SSF109604">
    <property type="entry name" value="HD-domain/PDEase-like"/>
    <property type="match status" value="1"/>
</dbReference>
<evidence type="ECO:0000256" key="1">
    <source>
        <dbReference type="ARBA" id="ARBA00007125"/>
    </source>
</evidence>
<dbReference type="InterPro" id="IPR043129">
    <property type="entry name" value="ATPase_NBD"/>
</dbReference>
<evidence type="ECO:0000256" key="2">
    <source>
        <dbReference type="ARBA" id="ARBA00012451"/>
    </source>
</evidence>
<comment type="caution">
    <text evidence="8">The sequence shown here is derived from an EMBL/GenBank/DDBJ whole genome shotgun (WGS) entry which is preliminary data.</text>
</comment>
<accession>A0A9D7JXX4</accession>
<dbReference type="InterPro" id="IPR030673">
    <property type="entry name" value="PyroPPase_GppA_Ppx"/>
</dbReference>
<dbReference type="EC" id="3.6.1.11" evidence="2"/>